<dbReference type="AlphaFoldDB" id="A0A0N1CG74"/>
<gene>
    <name evidence="9" type="ORF">AN908_14960</name>
    <name evidence="10" type="ORF">AN912_20775</name>
    <name evidence="11" type="ORF">AWB85_08005</name>
</gene>
<evidence type="ECO:0000256" key="6">
    <source>
        <dbReference type="RuleBase" id="RU000716"/>
    </source>
</evidence>
<dbReference type="EMBL" id="LJFS01000031">
    <property type="protein sequence ID" value="KPG29138.1"/>
    <property type="molecule type" value="Genomic_DNA"/>
</dbReference>
<evidence type="ECO:0000259" key="8">
    <source>
        <dbReference type="Pfam" id="PF08281"/>
    </source>
</evidence>
<dbReference type="OrthoDB" id="3821507at2"/>
<dbReference type="GO" id="GO:0006352">
    <property type="term" value="P:DNA-templated transcription initiation"/>
    <property type="evidence" value="ECO:0007669"/>
    <property type="project" value="InterPro"/>
</dbReference>
<dbReference type="KEGG" id="miz:BAB75_18365"/>
<keyword evidence="13" id="KW-1185">Reference proteome</keyword>
<dbReference type="SUPFAM" id="SSF88946">
    <property type="entry name" value="Sigma2 domain of RNA polymerase sigma factors"/>
    <property type="match status" value="1"/>
</dbReference>
<dbReference type="InterPro" id="IPR039425">
    <property type="entry name" value="RNA_pol_sigma-70-like"/>
</dbReference>
<dbReference type="InterPro" id="IPR007627">
    <property type="entry name" value="RNA_pol_sigma70_r2"/>
</dbReference>
<keyword evidence="5 6" id="KW-0804">Transcription</keyword>
<keyword evidence="2 6" id="KW-0805">Transcription regulation</keyword>
<evidence type="ECO:0000313" key="11">
    <source>
        <dbReference type="EMBL" id="OAT68904.1"/>
    </source>
</evidence>
<keyword evidence="3 6" id="KW-0731">Sigma factor</keyword>
<dbReference type="InterPro" id="IPR036388">
    <property type="entry name" value="WH-like_DNA-bd_sf"/>
</dbReference>
<dbReference type="PROSITE" id="PS01063">
    <property type="entry name" value="SIGMA70_ECF"/>
    <property type="match status" value="1"/>
</dbReference>
<evidence type="ECO:0000313" key="10">
    <source>
        <dbReference type="EMBL" id="KPG29138.1"/>
    </source>
</evidence>
<dbReference type="Pfam" id="PF04542">
    <property type="entry name" value="Sigma70_r2"/>
    <property type="match status" value="1"/>
</dbReference>
<dbReference type="PANTHER" id="PTHR43133">
    <property type="entry name" value="RNA POLYMERASE ECF-TYPE SIGMA FACTO"/>
    <property type="match status" value="1"/>
</dbReference>
<dbReference type="Proteomes" id="UP000186919">
    <property type="component" value="Unassembled WGS sequence"/>
</dbReference>
<dbReference type="PANTHER" id="PTHR43133:SF61">
    <property type="entry name" value="ECF RNA POLYMERASE SIGMA FACTOR SIGC"/>
    <property type="match status" value="1"/>
</dbReference>
<dbReference type="Proteomes" id="UP000037962">
    <property type="component" value="Unassembled WGS sequence"/>
</dbReference>
<evidence type="ECO:0000313" key="13">
    <source>
        <dbReference type="Proteomes" id="UP000037962"/>
    </source>
</evidence>
<dbReference type="CDD" id="cd06171">
    <property type="entry name" value="Sigma70_r4"/>
    <property type="match status" value="1"/>
</dbReference>
<dbReference type="GO" id="GO:0006950">
    <property type="term" value="P:response to stress"/>
    <property type="evidence" value="ECO:0007669"/>
    <property type="project" value="UniProtKB-ARBA"/>
</dbReference>
<accession>A0A0N1CG74</accession>
<dbReference type="NCBIfam" id="NF007231">
    <property type="entry name" value="PRK09649.1"/>
    <property type="match status" value="1"/>
</dbReference>
<dbReference type="InterPro" id="IPR000838">
    <property type="entry name" value="RNA_pol_sigma70_ECF_CS"/>
</dbReference>
<dbReference type="GeneID" id="45765837"/>
<feature type="domain" description="RNA polymerase sigma factor 70 region 4 type 2" evidence="8">
    <location>
        <begin position="120"/>
        <end position="172"/>
    </location>
</feature>
<dbReference type="Gene3D" id="1.10.1740.10">
    <property type="match status" value="1"/>
</dbReference>
<evidence type="ECO:0000259" key="7">
    <source>
        <dbReference type="Pfam" id="PF04542"/>
    </source>
</evidence>
<dbReference type="GO" id="GO:0016987">
    <property type="term" value="F:sigma factor activity"/>
    <property type="evidence" value="ECO:0007669"/>
    <property type="project" value="UniProtKB-KW"/>
</dbReference>
<dbReference type="Proteomes" id="UP000037843">
    <property type="component" value="Unassembled WGS sequence"/>
</dbReference>
<evidence type="ECO:0000313" key="14">
    <source>
        <dbReference type="Proteomes" id="UP000186919"/>
    </source>
</evidence>
<reference evidence="12 13" key="1">
    <citation type="submission" date="2015-09" db="EMBL/GenBank/DDBJ databases">
        <title>Genome Sequences of Mycobacterium immunogenum Isolates, Recuperated from a Chloraminated Drinking Water Distribution System Simulator Subjected to Episodes of Nitrification.</title>
        <authorList>
            <person name="Gomez-Alvarez V."/>
            <person name="Revetta R.P."/>
        </authorList>
    </citation>
    <scope>NUCLEOTIDE SEQUENCE [LARGE SCALE GENOMIC DNA]</scope>
    <source>
        <strain evidence="9 12">H008</strain>
        <strain evidence="10 13">H076</strain>
    </source>
</reference>
<keyword evidence="4 6" id="KW-0238">DNA-binding</keyword>
<dbReference type="Pfam" id="PF08281">
    <property type="entry name" value="Sigma70_r4_2"/>
    <property type="match status" value="1"/>
</dbReference>
<proteinExistence type="inferred from homology"/>
<dbReference type="EMBL" id="LJFO01000008">
    <property type="protein sequence ID" value="KPG09651.1"/>
    <property type="molecule type" value="Genomic_DNA"/>
</dbReference>
<evidence type="ECO:0000256" key="5">
    <source>
        <dbReference type="ARBA" id="ARBA00023163"/>
    </source>
</evidence>
<evidence type="ECO:0000313" key="12">
    <source>
        <dbReference type="Proteomes" id="UP000037843"/>
    </source>
</evidence>
<reference evidence="11 14" key="2">
    <citation type="submission" date="2016-01" db="EMBL/GenBank/DDBJ databases">
        <title>Mycobacterium immunogenum strain CD11_6 genome sequencing and assembly.</title>
        <authorList>
            <person name="Kaur G."/>
            <person name="Nair G.R."/>
            <person name="Mayilraj S."/>
        </authorList>
    </citation>
    <scope>NUCLEOTIDE SEQUENCE [LARGE SCALE GENOMIC DNA]</scope>
    <source>
        <strain evidence="11 14">CD11-6</strain>
    </source>
</reference>
<dbReference type="InterPro" id="IPR013325">
    <property type="entry name" value="RNA_pol_sigma_r2"/>
</dbReference>
<organism evidence="9 12">
    <name type="scientific">Mycobacteroides immunogenum</name>
    <dbReference type="NCBI Taxonomy" id="83262"/>
    <lineage>
        <taxon>Bacteria</taxon>
        <taxon>Bacillati</taxon>
        <taxon>Actinomycetota</taxon>
        <taxon>Actinomycetes</taxon>
        <taxon>Mycobacteriales</taxon>
        <taxon>Mycobacteriaceae</taxon>
        <taxon>Mycobacteroides</taxon>
    </lineage>
</organism>
<dbReference type="STRING" id="83262.BAB75_18365"/>
<dbReference type="EMBL" id="LQYE01000012">
    <property type="protein sequence ID" value="OAT68904.1"/>
    <property type="molecule type" value="Genomic_DNA"/>
</dbReference>
<dbReference type="InterPro" id="IPR013249">
    <property type="entry name" value="RNA_pol_sigma70_r4_t2"/>
</dbReference>
<dbReference type="PATRIC" id="fig|83262.10.peg.1432"/>
<dbReference type="SUPFAM" id="SSF88659">
    <property type="entry name" value="Sigma3 and sigma4 domains of RNA polymerase sigma factors"/>
    <property type="match status" value="1"/>
</dbReference>
<sequence length="183" mass="20080">MATGTDDEQLLELALSAGRGDQSALESLVKATQGDVWRFVAYLADTGVADDLTQETYLRALGALPRFAGRSTVRTWLLSIARRVVADHIRHLKSRPRIAHGADLEEASLRRPTHRFEELVELKALLAALDDDRREALVLTQVVGLSYAETADVCGCAIGTIRSRVARARDELIGWAEPENMTG</sequence>
<evidence type="ECO:0000313" key="9">
    <source>
        <dbReference type="EMBL" id="KPG09651.1"/>
    </source>
</evidence>
<evidence type="ECO:0000256" key="3">
    <source>
        <dbReference type="ARBA" id="ARBA00023082"/>
    </source>
</evidence>
<evidence type="ECO:0000256" key="2">
    <source>
        <dbReference type="ARBA" id="ARBA00023015"/>
    </source>
</evidence>
<dbReference type="Gene3D" id="1.10.10.10">
    <property type="entry name" value="Winged helix-like DNA-binding domain superfamily/Winged helix DNA-binding domain"/>
    <property type="match status" value="1"/>
</dbReference>
<comment type="similarity">
    <text evidence="1 6">Belongs to the sigma-70 factor family. ECF subfamily.</text>
</comment>
<dbReference type="GO" id="GO:0003677">
    <property type="term" value="F:DNA binding"/>
    <property type="evidence" value="ECO:0007669"/>
    <property type="project" value="UniProtKB-KW"/>
</dbReference>
<comment type="caution">
    <text evidence="9">The sequence shown here is derived from an EMBL/GenBank/DDBJ whole genome shotgun (WGS) entry which is preliminary data.</text>
</comment>
<dbReference type="NCBIfam" id="TIGR02937">
    <property type="entry name" value="sigma70-ECF"/>
    <property type="match status" value="1"/>
</dbReference>
<dbReference type="RefSeq" id="WP_043080294.1">
    <property type="nucleotide sequence ID" value="NZ_CP011530.1"/>
</dbReference>
<evidence type="ECO:0000256" key="1">
    <source>
        <dbReference type="ARBA" id="ARBA00010641"/>
    </source>
</evidence>
<evidence type="ECO:0000256" key="4">
    <source>
        <dbReference type="ARBA" id="ARBA00023125"/>
    </source>
</evidence>
<protein>
    <recommendedName>
        <fullName evidence="6">RNA polymerase sigma factor</fullName>
    </recommendedName>
</protein>
<dbReference type="InterPro" id="IPR013324">
    <property type="entry name" value="RNA_pol_sigma_r3/r4-like"/>
</dbReference>
<dbReference type="InterPro" id="IPR014284">
    <property type="entry name" value="RNA_pol_sigma-70_dom"/>
</dbReference>
<feature type="domain" description="RNA polymerase sigma-70 region 2" evidence="7">
    <location>
        <begin position="28"/>
        <end position="93"/>
    </location>
</feature>
<name>A0A0N1CG74_9MYCO</name>